<dbReference type="Proteomes" id="UP000481037">
    <property type="component" value="Unassembled WGS sequence"/>
</dbReference>
<dbReference type="EMBL" id="WKJM01000012">
    <property type="protein sequence ID" value="MRX09287.1"/>
    <property type="molecule type" value="Genomic_DNA"/>
</dbReference>
<dbReference type="AlphaFoldDB" id="A0A6L5QHS8"/>
<evidence type="ECO:0000313" key="2">
    <source>
        <dbReference type="Proteomes" id="UP000481037"/>
    </source>
</evidence>
<gene>
    <name evidence="1" type="ORF">GJ697_15700</name>
</gene>
<accession>A0A6L5QHS8</accession>
<dbReference type="RefSeq" id="WP_154365427.1">
    <property type="nucleotide sequence ID" value="NZ_WKJM01000012.1"/>
</dbReference>
<comment type="caution">
    <text evidence="1">The sequence shown here is derived from an EMBL/GenBank/DDBJ whole genome shotgun (WGS) entry which is preliminary data.</text>
</comment>
<protein>
    <submittedName>
        <fullName evidence="1">Uncharacterized protein</fullName>
    </submittedName>
</protein>
<organism evidence="1 2">
    <name type="scientific">Duganella alba</name>
    <dbReference type="NCBI Taxonomy" id="2666081"/>
    <lineage>
        <taxon>Bacteria</taxon>
        <taxon>Pseudomonadati</taxon>
        <taxon>Pseudomonadota</taxon>
        <taxon>Betaproteobacteria</taxon>
        <taxon>Burkholderiales</taxon>
        <taxon>Oxalobacteraceae</taxon>
        <taxon>Telluria group</taxon>
        <taxon>Duganella</taxon>
    </lineage>
</organism>
<proteinExistence type="predicted"/>
<keyword evidence="2" id="KW-1185">Reference proteome</keyword>
<evidence type="ECO:0000313" key="1">
    <source>
        <dbReference type="EMBL" id="MRX09287.1"/>
    </source>
</evidence>
<sequence length="82" mass="9021">MKPWAVMADRLPGYKPFTKGSYVAESCMAALKDAVYLPFQKPEVVPQVRSLLDACEVKGSREAVGQCIKSGFTSLPLEKLDK</sequence>
<name>A0A6L5QHS8_9BURK</name>
<reference evidence="1 2" key="1">
    <citation type="submission" date="2019-11" db="EMBL/GenBank/DDBJ databases">
        <title>Novel species isolated from a subtropical stream in China.</title>
        <authorList>
            <person name="Lu H."/>
        </authorList>
    </citation>
    <scope>NUCLEOTIDE SEQUENCE [LARGE SCALE GENOMIC DNA]</scope>
    <source>
        <strain evidence="1 2">FT25W</strain>
    </source>
</reference>